<dbReference type="Pfam" id="PF03379">
    <property type="entry name" value="CcmB"/>
    <property type="match status" value="1"/>
</dbReference>
<evidence type="ECO:0000256" key="1">
    <source>
        <dbReference type="ARBA" id="ARBA00002442"/>
    </source>
</evidence>
<keyword evidence="8 13" id="KW-0812">Transmembrane</keyword>
<keyword evidence="7 12" id="KW-0997">Cell inner membrane</keyword>
<evidence type="ECO:0000256" key="9">
    <source>
        <dbReference type="ARBA" id="ARBA00022748"/>
    </source>
</evidence>
<dbReference type="OrthoDB" id="9812915at2"/>
<dbReference type="InterPro" id="IPR026031">
    <property type="entry name" value="Cyt_c_CcmB_bac"/>
</dbReference>
<evidence type="ECO:0000256" key="11">
    <source>
        <dbReference type="ARBA" id="ARBA00023136"/>
    </source>
</evidence>
<evidence type="ECO:0000256" key="12">
    <source>
        <dbReference type="PIRNR" id="PIRNR002764"/>
    </source>
</evidence>
<feature type="transmembrane region" description="Helical" evidence="13">
    <location>
        <begin position="21"/>
        <end position="40"/>
    </location>
</feature>
<evidence type="ECO:0000256" key="13">
    <source>
        <dbReference type="SAM" id="Phobius"/>
    </source>
</evidence>
<organism evidence="14 15">
    <name type="scientific">Pelagibacterium lentulum</name>
    <dbReference type="NCBI Taxonomy" id="2029865"/>
    <lineage>
        <taxon>Bacteria</taxon>
        <taxon>Pseudomonadati</taxon>
        <taxon>Pseudomonadota</taxon>
        <taxon>Alphaproteobacteria</taxon>
        <taxon>Hyphomicrobiales</taxon>
        <taxon>Devosiaceae</taxon>
        <taxon>Pelagibacterium</taxon>
    </lineage>
</organism>
<dbReference type="AlphaFoldDB" id="A0A916VUH0"/>
<evidence type="ECO:0000313" key="14">
    <source>
        <dbReference type="EMBL" id="GGA36903.1"/>
    </source>
</evidence>
<comment type="caution">
    <text evidence="14">The sequence shown here is derived from an EMBL/GenBank/DDBJ whole genome shotgun (WGS) entry which is preliminary data.</text>
</comment>
<keyword evidence="10 13" id="KW-1133">Transmembrane helix</keyword>
<evidence type="ECO:0000256" key="2">
    <source>
        <dbReference type="ARBA" id="ARBA00004429"/>
    </source>
</evidence>
<dbReference type="GO" id="GO:0017004">
    <property type="term" value="P:cytochrome complex assembly"/>
    <property type="evidence" value="ECO:0007669"/>
    <property type="project" value="UniProtKB-KW"/>
</dbReference>
<keyword evidence="9 12" id="KW-0201">Cytochrome c-type biogenesis</keyword>
<dbReference type="PANTHER" id="PTHR30070:SF1">
    <property type="entry name" value="CYTOCHROME C BIOGENESIS B-RELATED"/>
    <property type="match status" value="1"/>
</dbReference>
<dbReference type="RefSeq" id="WP_127073014.1">
    <property type="nucleotide sequence ID" value="NZ_BMKB01000001.1"/>
</dbReference>
<dbReference type="GO" id="GO:0005886">
    <property type="term" value="C:plasma membrane"/>
    <property type="evidence" value="ECO:0007669"/>
    <property type="project" value="UniProtKB-SubCell"/>
</dbReference>
<feature type="transmembrane region" description="Helical" evidence="13">
    <location>
        <begin position="160"/>
        <end position="182"/>
    </location>
</feature>
<evidence type="ECO:0000256" key="8">
    <source>
        <dbReference type="ARBA" id="ARBA00022692"/>
    </source>
</evidence>
<dbReference type="GO" id="GO:0015232">
    <property type="term" value="F:heme transmembrane transporter activity"/>
    <property type="evidence" value="ECO:0007669"/>
    <property type="project" value="InterPro"/>
</dbReference>
<sequence length="220" mass="22830">MKGLKAILLRDLRLGLRQGGDLLTLLLLFISVGILVPFAIGPDTPLLARLAPAIVWVAALLAQLLTHDRLFRADFEDGSLIAFHHAAIPLEAIVLAKLAIHWILTGLPLMAATPFLAVMLGMDMTMLGRALFALLLGTPALSAFVALSASVTVGLKRGGLVAPVLILPLTLPVLIFGAGMMGDDTFGAASQAGLFLAALSLASVALTPFAAALALRVSGE</sequence>
<accession>A0A916VUH0</accession>
<name>A0A916VUH0_9HYPH</name>
<dbReference type="NCBIfam" id="TIGR01190">
    <property type="entry name" value="ccmB"/>
    <property type="match status" value="1"/>
</dbReference>
<feature type="transmembrane region" description="Helical" evidence="13">
    <location>
        <begin position="132"/>
        <end position="154"/>
    </location>
</feature>
<keyword evidence="5 12" id="KW-0813">Transport</keyword>
<dbReference type="PIRSF" id="PIRSF002764">
    <property type="entry name" value="CcmB"/>
    <property type="match status" value="1"/>
</dbReference>
<evidence type="ECO:0000256" key="6">
    <source>
        <dbReference type="ARBA" id="ARBA00022475"/>
    </source>
</evidence>
<keyword evidence="6 12" id="KW-1003">Cell membrane</keyword>
<comment type="function">
    <text evidence="1 12">Required for the export of heme to the periplasm for the biogenesis of c-type cytochromes.</text>
</comment>
<dbReference type="Proteomes" id="UP000596977">
    <property type="component" value="Unassembled WGS sequence"/>
</dbReference>
<evidence type="ECO:0000313" key="15">
    <source>
        <dbReference type="Proteomes" id="UP000596977"/>
    </source>
</evidence>
<evidence type="ECO:0000256" key="4">
    <source>
        <dbReference type="ARBA" id="ARBA00016452"/>
    </source>
</evidence>
<reference evidence="14 15" key="1">
    <citation type="journal article" date="2014" name="Int. J. Syst. Evol. Microbiol.">
        <title>Complete genome sequence of Corynebacterium casei LMG S-19264T (=DSM 44701T), isolated from a smear-ripened cheese.</title>
        <authorList>
            <consortium name="US DOE Joint Genome Institute (JGI-PGF)"/>
            <person name="Walter F."/>
            <person name="Albersmeier A."/>
            <person name="Kalinowski J."/>
            <person name="Ruckert C."/>
        </authorList>
    </citation>
    <scope>NUCLEOTIDE SEQUENCE [LARGE SCALE GENOMIC DNA]</scope>
    <source>
        <strain evidence="14 15">CGMCC 1.15896</strain>
    </source>
</reference>
<keyword evidence="11 12" id="KW-0472">Membrane</keyword>
<evidence type="ECO:0000256" key="3">
    <source>
        <dbReference type="ARBA" id="ARBA00010544"/>
    </source>
</evidence>
<proteinExistence type="inferred from homology"/>
<comment type="subcellular location">
    <subcellularLocation>
        <location evidence="2">Cell inner membrane</location>
        <topology evidence="2">Multi-pass membrane protein</topology>
    </subcellularLocation>
</comment>
<evidence type="ECO:0000256" key="5">
    <source>
        <dbReference type="ARBA" id="ARBA00022448"/>
    </source>
</evidence>
<evidence type="ECO:0000256" key="7">
    <source>
        <dbReference type="ARBA" id="ARBA00022519"/>
    </source>
</evidence>
<feature type="transmembrane region" description="Helical" evidence="13">
    <location>
        <begin position="102"/>
        <end position="120"/>
    </location>
</feature>
<feature type="transmembrane region" description="Helical" evidence="13">
    <location>
        <begin position="194"/>
        <end position="215"/>
    </location>
</feature>
<dbReference type="PANTHER" id="PTHR30070">
    <property type="entry name" value="HEME EXPORTER PROTEIN B"/>
    <property type="match status" value="1"/>
</dbReference>
<dbReference type="GO" id="GO:1903607">
    <property type="term" value="P:cytochrome c biosynthetic process"/>
    <property type="evidence" value="ECO:0007669"/>
    <property type="project" value="TreeGrafter"/>
</dbReference>
<comment type="similarity">
    <text evidence="3 12">Belongs to the CcmB/CycW/HelB family.</text>
</comment>
<dbReference type="PRINTS" id="PR01414">
    <property type="entry name" value="CCMBBIOGNSIS"/>
</dbReference>
<evidence type="ECO:0000256" key="10">
    <source>
        <dbReference type="ARBA" id="ARBA00022989"/>
    </source>
</evidence>
<gene>
    <name evidence="14" type="ORF">GCM10011499_02800</name>
</gene>
<protein>
    <recommendedName>
        <fullName evidence="4 12">Heme exporter protein B</fullName>
    </recommendedName>
</protein>
<feature type="transmembrane region" description="Helical" evidence="13">
    <location>
        <begin position="46"/>
        <end position="66"/>
    </location>
</feature>
<dbReference type="EMBL" id="BMKB01000001">
    <property type="protein sequence ID" value="GGA36903.1"/>
    <property type="molecule type" value="Genomic_DNA"/>
</dbReference>
<keyword evidence="15" id="KW-1185">Reference proteome</keyword>
<dbReference type="InterPro" id="IPR003544">
    <property type="entry name" value="Cyt_c_biogenesis_CcmB"/>
</dbReference>